<feature type="region of interest" description="Disordered" evidence="1">
    <location>
        <begin position="226"/>
        <end position="265"/>
    </location>
</feature>
<reference evidence="2 3" key="1">
    <citation type="submission" date="2018-02" db="EMBL/GenBank/DDBJ databases">
        <title>Genome sequencing of Solimonas sp. HR-BB.</title>
        <authorList>
            <person name="Lee Y."/>
            <person name="Jeon C.O."/>
        </authorList>
    </citation>
    <scope>NUCLEOTIDE SEQUENCE [LARGE SCALE GENOMIC DNA]</scope>
    <source>
        <strain evidence="2 3">HR-BB</strain>
    </source>
</reference>
<sequence length="350" mass="36562">MSQLKRKFIEDNAVNGAKIRLDNNEMLRGRNAANTADIDILKLTSANELELQAQPKAAAALPMPSAEKDYVTVEYVQNVINGKQDPKEAVDVLAMAPLVLSGATPLLVDGRTIQDGDAIGLLAQVAPAENGVYVAEVVGGSYTLARRADFDEDAEVSKGAYFPVTNGTQYAGYQVILTTENPITVGVTPLSFVAYPSVLSIEAGDMLAKVGNTLSVDLAALSGLESTNPGNGSGQLRVKTDSAPAEKDQTTRRDPVSGATVAKKSRRQAVTLSPTDISNQYVDLPDVAAQDSVRLAVAGAGAQFEGDDFTVNYTGGASSKTRLGFAGGLATAGVSALVAGDKIAVYYRAF</sequence>
<dbReference type="OrthoDB" id="9810174at2"/>
<proteinExistence type="predicted"/>
<feature type="compositionally biased region" description="Basic and acidic residues" evidence="1">
    <location>
        <begin position="238"/>
        <end position="255"/>
    </location>
</feature>
<dbReference type="RefSeq" id="WP_104229739.1">
    <property type="nucleotide sequence ID" value="NZ_PSNW01000003.1"/>
</dbReference>
<keyword evidence="3" id="KW-1185">Reference proteome</keyword>
<accession>A0A2S5THZ2</accession>
<dbReference type="Proteomes" id="UP000238220">
    <property type="component" value="Unassembled WGS sequence"/>
</dbReference>
<protein>
    <submittedName>
        <fullName evidence="2">Uncharacterized protein</fullName>
    </submittedName>
</protein>
<dbReference type="EMBL" id="PSNW01000003">
    <property type="protein sequence ID" value="PPE74581.1"/>
    <property type="molecule type" value="Genomic_DNA"/>
</dbReference>
<evidence type="ECO:0000313" key="3">
    <source>
        <dbReference type="Proteomes" id="UP000238220"/>
    </source>
</evidence>
<organism evidence="2 3">
    <name type="scientific">Solimonas fluminis</name>
    <dbReference type="NCBI Taxonomy" id="2086571"/>
    <lineage>
        <taxon>Bacteria</taxon>
        <taxon>Pseudomonadati</taxon>
        <taxon>Pseudomonadota</taxon>
        <taxon>Gammaproteobacteria</taxon>
        <taxon>Nevskiales</taxon>
        <taxon>Nevskiaceae</taxon>
        <taxon>Solimonas</taxon>
    </lineage>
</organism>
<evidence type="ECO:0000313" key="2">
    <source>
        <dbReference type="EMBL" id="PPE74581.1"/>
    </source>
</evidence>
<name>A0A2S5THZ2_9GAMM</name>
<evidence type="ECO:0000256" key="1">
    <source>
        <dbReference type="SAM" id="MobiDB-lite"/>
    </source>
</evidence>
<dbReference type="AlphaFoldDB" id="A0A2S5THZ2"/>
<comment type="caution">
    <text evidence="2">The sequence shown here is derived from an EMBL/GenBank/DDBJ whole genome shotgun (WGS) entry which is preliminary data.</text>
</comment>
<gene>
    <name evidence="2" type="ORF">C3942_07410</name>
</gene>